<dbReference type="PRINTS" id="PR00420">
    <property type="entry name" value="RNGMNOXGNASE"/>
</dbReference>
<dbReference type="Proteomes" id="UP000176803">
    <property type="component" value="Unassembled WGS sequence"/>
</dbReference>
<dbReference type="Pfam" id="PF12831">
    <property type="entry name" value="FAD_oxidored"/>
    <property type="match status" value="1"/>
</dbReference>
<reference evidence="2 3" key="1">
    <citation type="journal article" date="2016" name="Nat. Commun.">
        <title>Thousands of microbial genomes shed light on interconnected biogeochemical processes in an aquifer system.</title>
        <authorList>
            <person name="Anantharaman K."/>
            <person name="Brown C.T."/>
            <person name="Hug L.A."/>
            <person name="Sharon I."/>
            <person name="Castelle C.J."/>
            <person name="Probst A.J."/>
            <person name="Thomas B.C."/>
            <person name="Singh A."/>
            <person name="Wilkins M.J."/>
            <person name="Karaoz U."/>
            <person name="Brodie E.L."/>
            <person name="Williams K.H."/>
            <person name="Hubbard S.S."/>
            <person name="Banfield J.F."/>
        </authorList>
    </citation>
    <scope>NUCLEOTIDE SEQUENCE [LARGE SCALE GENOMIC DNA]</scope>
</reference>
<proteinExistence type="predicted"/>
<dbReference type="Pfam" id="PF22578">
    <property type="entry name" value="GGR_cat"/>
    <property type="match status" value="1"/>
</dbReference>
<dbReference type="Gene3D" id="3.50.50.60">
    <property type="entry name" value="FAD/NAD(P)-binding domain"/>
    <property type="match status" value="1"/>
</dbReference>
<dbReference type="InterPro" id="IPR050407">
    <property type="entry name" value="Geranylgeranyl_reductase"/>
</dbReference>
<gene>
    <name evidence="2" type="ORF">A3F03_02805</name>
</gene>
<protein>
    <recommendedName>
        <fullName evidence="1">Digeranylgeranylglycerophospholipid reductase catalytic domain-containing protein</fullName>
    </recommendedName>
</protein>
<accession>A0A1F7I4B1</accession>
<organism evidence="2 3">
    <name type="scientific">Candidatus Roizmanbacteria bacterium RIFCSPHIGHO2_12_FULL_41_11</name>
    <dbReference type="NCBI Taxonomy" id="1802052"/>
    <lineage>
        <taxon>Bacteria</taxon>
        <taxon>Candidatus Roizmaniibacteriota</taxon>
    </lineage>
</organism>
<dbReference type="InterPro" id="IPR054715">
    <property type="entry name" value="GGR_cat"/>
</dbReference>
<sequence>MPKTYDVAVFGAGPAGAQCARELAHKGYQVVLVEKMSNFLANNFSSAGSVYEVLEHFDLPKSTISSYWKSIKLTSAGTEHIWTAKRPLGVVFDFAKLRKFLTADAKSTGNCRVLLGWQFSSYQKTDDSYQCVIKKDGQTSMGENILAKILVDATGPARSILHYQKNKPRYVSATGIEYLVQTDPLFSQSFGDTTLQFLLGPHFQPHGYAWIFPMGDGIYKIGTGGYNDRKTKTQSLKYYIDRIIKNYLQLKKYQILDVHGGTVQFRPNHQEPFVDGKIVGVGDAVSSVNALGFEGIRHGLHSARTAACCIDEYLKNQKPSLDHYQRLMQQYFGRKWYWSYWLSRLVYMQFGDNTLDKIITMLRLLTTEELVEILFYYRFSNVFKLVFRQLKTLFK</sequence>
<evidence type="ECO:0000313" key="2">
    <source>
        <dbReference type="EMBL" id="OGK38199.1"/>
    </source>
</evidence>
<dbReference type="AlphaFoldDB" id="A0A1F7I4B1"/>
<dbReference type="EMBL" id="MGAC01000020">
    <property type="protein sequence ID" value="OGK38199.1"/>
    <property type="molecule type" value="Genomic_DNA"/>
</dbReference>
<feature type="domain" description="Digeranylgeranylglycerophospholipid reductase catalytic" evidence="1">
    <location>
        <begin position="192"/>
        <end position="263"/>
    </location>
</feature>
<dbReference type="PANTHER" id="PTHR42685">
    <property type="entry name" value="GERANYLGERANYL DIPHOSPHATE REDUCTASE"/>
    <property type="match status" value="1"/>
</dbReference>
<evidence type="ECO:0000259" key="1">
    <source>
        <dbReference type="Pfam" id="PF22578"/>
    </source>
</evidence>
<comment type="caution">
    <text evidence="2">The sequence shown here is derived from an EMBL/GenBank/DDBJ whole genome shotgun (WGS) entry which is preliminary data.</text>
</comment>
<evidence type="ECO:0000313" key="3">
    <source>
        <dbReference type="Proteomes" id="UP000176803"/>
    </source>
</evidence>
<dbReference type="SUPFAM" id="SSF51905">
    <property type="entry name" value="FAD/NAD(P)-binding domain"/>
    <property type="match status" value="1"/>
</dbReference>
<name>A0A1F7I4B1_9BACT</name>
<dbReference type="InterPro" id="IPR036188">
    <property type="entry name" value="FAD/NAD-bd_sf"/>
</dbReference>
<dbReference type="PANTHER" id="PTHR42685:SF22">
    <property type="entry name" value="CONDITIONED MEDIUM FACTOR RECEPTOR 1"/>
    <property type="match status" value="1"/>
</dbReference>